<gene>
    <name evidence="2" type="ORF">RU92_GL000960</name>
</gene>
<keyword evidence="1" id="KW-0472">Membrane</keyword>
<evidence type="ECO:0000256" key="1">
    <source>
        <dbReference type="SAM" id="Phobius"/>
    </source>
</evidence>
<keyword evidence="1" id="KW-0812">Transmembrane</keyword>
<accession>A0A2A5SQH5</accession>
<evidence type="ECO:0000313" key="3">
    <source>
        <dbReference type="Proteomes" id="UP000218711"/>
    </source>
</evidence>
<dbReference type="EMBL" id="JXKC01000013">
    <property type="protein sequence ID" value="PCS16536.1"/>
    <property type="molecule type" value="Genomic_DNA"/>
</dbReference>
<name>A0A2A5SQH5_LACLC</name>
<sequence length="56" mass="6724">MRKTLEKQPMTHQLAKVYSYLPSLLSTSIFLLFILLFYFTFNSNQFISQINKNQLY</sequence>
<evidence type="ECO:0000313" key="2">
    <source>
        <dbReference type="EMBL" id="PCS16536.1"/>
    </source>
</evidence>
<protein>
    <submittedName>
        <fullName evidence="2">Uncharacterized protein</fullName>
    </submittedName>
</protein>
<proteinExistence type="predicted"/>
<dbReference type="Proteomes" id="UP000218711">
    <property type="component" value="Unassembled WGS sequence"/>
</dbReference>
<dbReference type="AlphaFoldDB" id="A0A2A5SQH5"/>
<reference evidence="2 3" key="1">
    <citation type="submission" date="2014-12" db="EMBL/GenBank/DDBJ databases">
        <title>Draft genome sequences of 10 type strains of Lactococcus.</title>
        <authorList>
            <person name="Sun Z."/>
            <person name="Zhong Z."/>
            <person name="Liu W."/>
            <person name="Zhang W."/>
            <person name="Zhang H."/>
        </authorList>
    </citation>
    <scope>NUCLEOTIDE SEQUENCE [LARGE SCALE GENOMIC DNA]</scope>
    <source>
        <strain evidence="2 3">DSM 21502</strain>
    </source>
</reference>
<keyword evidence="1" id="KW-1133">Transmembrane helix</keyword>
<comment type="caution">
    <text evidence="2">The sequence shown here is derived from an EMBL/GenBank/DDBJ whole genome shotgun (WGS) entry which is preliminary data.</text>
</comment>
<feature type="transmembrane region" description="Helical" evidence="1">
    <location>
        <begin position="20"/>
        <end position="41"/>
    </location>
</feature>
<organism evidence="2 3">
    <name type="scientific">Lactococcus cremoris subsp. tructae</name>
    <dbReference type="NCBI Taxonomy" id="542833"/>
    <lineage>
        <taxon>Bacteria</taxon>
        <taxon>Bacillati</taxon>
        <taxon>Bacillota</taxon>
        <taxon>Bacilli</taxon>
        <taxon>Lactobacillales</taxon>
        <taxon>Streptococcaceae</taxon>
        <taxon>Lactococcus</taxon>
    </lineage>
</organism>